<keyword evidence="3" id="KW-1185">Reference proteome</keyword>
<protein>
    <recommendedName>
        <fullName evidence="4">RNA-directed DNA polymerase from mobile element jockey</fullName>
    </recommendedName>
</protein>
<dbReference type="PANTHER" id="PTHR33395">
    <property type="entry name" value="TRANSCRIPTASE, PUTATIVE-RELATED-RELATED"/>
    <property type="match status" value="1"/>
</dbReference>
<evidence type="ECO:0008006" key="4">
    <source>
        <dbReference type="Google" id="ProtNLM"/>
    </source>
</evidence>
<name>A0A3M0JWF0_HIRRU</name>
<dbReference type="EMBL" id="QRBI01000123">
    <property type="protein sequence ID" value="RMC05065.1"/>
    <property type="molecule type" value="Genomic_DNA"/>
</dbReference>
<organism evidence="2 3">
    <name type="scientific">Hirundo rustica rustica</name>
    <dbReference type="NCBI Taxonomy" id="333673"/>
    <lineage>
        <taxon>Eukaryota</taxon>
        <taxon>Metazoa</taxon>
        <taxon>Chordata</taxon>
        <taxon>Craniata</taxon>
        <taxon>Vertebrata</taxon>
        <taxon>Euteleostomi</taxon>
        <taxon>Archelosauria</taxon>
        <taxon>Archosauria</taxon>
        <taxon>Dinosauria</taxon>
        <taxon>Saurischia</taxon>
        <taxon>Theropoda</taxon>
        <taxon>Coelurosauria</taxon>
        <taxon>Aves</taxon>
        <taxon>Neognathae</taxon>
        <taxon>Neoaves</taxon>
        <taxon>Telluraves</taxon>
        <taxon>Australaves</taxon>
        <taxon>Passeriformes</taxon>
        <taxon>Sylvioidea</taxon>
        <taxon>Hirundinidae</taxon>
        <taxon>Hirundo</taxon>
    </lineage>
</organism>
<accession>A0A3M0JWF0</accession>
<proteinExistence type="predicted"/>
<dbReference type="GO" id="GO:0031012">
    <property type="term" value="C:extracellular matrix"/>
    <property type="evidence" value="ECO:0007669"/>
    <property type="project" value="TreeGrafter"/>
</dbReference>
<sequence length="337" mass="37905">MQNNSSLSMAERHLSIGRDGIVPCQAAYSSKYGITDPPEYAQLEGIYKDHQSELLILQSHTICPRVLSNASGSLSGWCCDHFSGEPVPVPSHPLGKETFSYIQTKPFLTKLQAIPLGPVTGHQTEEKSRIIQLGKNGDWMSLSEDTLKAQLCRKPPKPMKKKEEEGEEERQRQYPKSSILTHYYYTLKPQILIFSQNTTCLQDNCSLELVDGIREQNGPPIIQEEAVRELLRRLDTHKSMGLEGIHPRVMRELADELAKPLSIIYQQSWLTGEVPDEWKLASVTPIHKKGGREDPSNYRPISMTSVPGKYLARTVYTECHHIEFTGWPGSQAQPAGV</sequence>
<dbReference type="Proteomes" id="UP000269221">
    <property type="component" value="Unassembled WGS sequence"/>
</dbReference>
<evidence type="ECO:0000313" key="2">
    <source>
        <dbReference type="EMBL" id="RMC05065.1"/>
    </source>
</evidence>
<gene>
    <name evidence="2" type="ORF">DUI87_18246</name>
</gene>
<dbReference type="STRING" id="333673.A0A3M0JWF0"/>
<feature type="compositionally biased region" description="Basic and acidic residues" evidence="1">
    <location>
        <begin position="161"/>
        <end position="172"/>
    </location>
</feature>
<evidence type="ECO:0000256" key="1">
    <source>
        <dbReference type="SAM" id="MobiDB-lite"/>
    </source>
</evidence>
<feature type="region of interest" description="Disordered" evidence="1">
    <location>
        <begin position="153"/>
        <end position="174"/>
    </location>
</feature>
<dbReference type="AlphaFoldDB" id="A0A3M0JWF0"/>
<dbReference type="GO" id="GO:0061343">
    <property type="term" value="P:cell adhesion involved in heart morphogenesis"/>
    <property type="evidence" value="ECO:0007669"/>
    <property type="project" value="TreeGrafter"/>
</dbReference>
<comment type="caution">
    <text evidence="2">The sequence shown here is derived from an EMBL/GenBank/DDBJ whole genome shotgun (WGS) entry which is preliminary data.</text>
</comment>
<evidence type="ECO:0000313" key="3">
    <source>
        <dbReference type="Proteomes" id="UP000269221"/>
    </source>
</evidence>
<dbReference type="OrthoDB" id="416454at2759"/>
<dbReference type="GO" id="GO:0007508">
    <property type="term" value="P:larval heart development"/>
    <property type="evidence" value="ECO:0007669"/>
    <property type="project" value="TreeGrafter"/>
</dbReference>
<dbReference type="PANTHER" id="PTHR33395:SF22">
    <property type="entry name" value="REVERSE TRANSCRIPTASE DOMAIN-CONTAINING PROTEIN"/>
    <property type="match status" value="1"/>
</dbReference>
<reference evidence="2 3" key="1">
    <citation type="submission" date="2018-07" db="EMBL/GenBank/DDBJ databases">
        <title>A high quality draft genome assembly of the barn swallow (H. rustica rustica).</title>
        <authorList>
            <person name="Formenti G."/>
            <person name="Chiara M."/>
            <person name="Poveda L."/>
            <person name="Francoijs K.-J."/>
            <person name="Bonisoli-Alquati A."/>
            <person name="Canova L."/>
            <person name="Gianfranceschi L."/>
            <person name="Horner D.S."/>
            <person name="Saino N."/>
        </authorList>
    </citation>
    <scope>NUCLEOTIDE SEQUENCE [LARGE SCALE GENOMIC DNA]</scope>
    <source>
        <strain evidence="2">Chelidonia</strain>
        <tissue evidence="2">Blood</tissue>
    </source>
</reference>